<evidence type="ECO:0000313" key="5">
    <source>
        <dbReference type="EMBL" id="ABE40300.1"/>
    </source>
</evidence>
<proteinExistence type="predicted"/>
<dbReference type="GO" id="GO:0003677">
    <property type="term" value="F:DNA binding"/>
    <property type="evidence" value="ECO:0007669"/>
    <property type="project" value="UniProtKB-KW"/>
</dbReference>
<evidence type="ECO:0000259" key="4">
    <source>
        <dbReference type="PROSITE" id="PS50943"/>
    </source>
</evidence>
<keyword evidence="3" id="KW-0804">Transcription</keyword>
<dbReference type="EMBL" id="CP000283">
    <property type="protein sequence ID" value="ABE40300.1"/>
    <property type="molecule type" value="Genomic_DNA"/>
</dbReference>
<organism evidence="5 6">
    <name type="scientific">Rhodopseudomonas palustris (strain BisB5)</name>
    <dbReference type="NCBI Taxonomy" id="316057"/>
    <lineage>
        <taxon>Bacteria</taxon>
        <taxon>Pseudomonadati</taxon>
        <taxon>Pseudomonadota</taxon>
        <taxon>Alphaproteobacteria</taxon>
        <taxon>Hyphomicrobiales</taxon>
        <taxon>Nitrobacteraceae</taxon>
        <taxon>Rhodopseudomonas</taxon>
    </lineage>
</organism>
<dbReference type="InterPro" id="IPR010982">
    <property type="entry name" value="Lambda_DNA-bd_dom_sf"/>
</dbReference>
<dbReference type="eggNOG" id="COG2944">
    <property type="taxonomic scope" value="Bacteria"/>
</dbReference>
<dbReference type="Proteomes" id="UP000001818">
    <property type="component" value="Chromosome"/>
</dbReference>
<protein>
    <submittedName>
        <fullName evidence="5">Transcriptional regulator, XRE family</fullName>
    </submittedName>
</protein>
<keyword evidence="2" id="KW-0238">DNA-binding</keyword>
<dbReference type="HOGENOM" id="CLU_144725_1_0_5"/>
<reference evidence="5 6" key="1">
    <citation type="submission" date="2006-03" db="EMBL/GenBank/DDBJ databases">
        <title>Complete sequence of Rhodopseudomonas palustris BisB5.</title>
        <authorList>
            <consortium name="US DOE Joint Genome Institute"/>
            <person name="Copeland A."/>
            <person name="Lucas S."/>
            <person name="Lapidus A."/>
            <person name="Barry K."/>
            <person name="Detter J.C."/>
            <person name="Glavina del Rio T."/>
            <person name="Hammon N."/>
            <person name="Israni S."/>
            <person name="Dalin E."/>
            <person name="Tice H."/>
            <person name="Pitluck S."/>
            <person name="Chain P."/>
            <person name="Malfatti S."/>
            <person name="Shin M."/>
            <person name="Vergez L."/>
            <person name="Schmutz J."/>
            <person name="Larimer F."/>
            <person name="Land M."/>
            <person name="Hauser L."/>
            <person name="Pelletier D.A."/>
            <person name="Kyrpides N."/>
            <person name="Lykidis A."/>
            <person name="Oda Y."/>
            <person name="Harwood C.S."/>
            <person name="Richardson P."/>
        </authorList>
    </citation>
    <scope>NUCLEOTIDE SEQUENCE [LARGE SCALE GENOMIC DNA]</scope>
    <source>
        <strain evidence="5 6">BisB5</strain>
    </source>
</reference>
<accession>Q135D9</accession>
<dbReference type="SMART" id="SM00530">
    <property type="entry name" value="HTH_XRE"/>
    <property type="match status" value="1"/>
</dbReference>
<dbReference type="InterPro" id="IPR052359">
    <property type="entry name" value="HTH-type_reg/antitoxin"/>
</dbReference>
<evidence type="ECO:0000256" key="1">
    <source>
        <dbReference type="ARBA" id="ARBA00023015"/>
    </source>
</evidence>
<evidence type="ECO:0000313" key="6">
    <source>
        <dbReference type="Proteomes" id="UP000001818"/>
    </source>
</evidence>
<keyword evidence="1" id="KW-0805">Transcription regulation</keyword>
<evidence type="ECO:0000256" key="2">
    <source>
        <dbReference type="ARBA" id="ARBA00023125"/>
    </source>
</evidence>
<dbReference type="PANTHER" id="PTHR36511:SF4">
    <property type="entry name" value="ANTITOXIN MQSA"/>
    <property type="match status" value="1"/>
</dbReference>
<feature type="domain" description="HTH cro/C1-type" evidence="4">
    <location>
        <begin position="63"/>
        <end position="98"/>
    </location>
</feature>
<dbReference type="STRING" id="316057.RPD_3074"/>
<dbReference type="KEGG" id="rpd:RPD_3074"/>
<sequence>MVRIEVARLHRLLTPLADDLIMTHQLQRLRLKADGRIVELRDGRECPLVPDESAMSGPAVPVVRDLRRRARLTQIEFATRLGVPVETIRNWEQGKRIPRGPARALLSVISHAPETVFAALAAPVARNSSAP</sequence>
<dbReference type="Gene3D" id="1.10.260.40">
    <property type="entry name" value="lambda repressor-like DNA-binding domains"/>
    <property type="match status" value="1"/>
</dbReference>
<evidence type="ECO:0000256" key="3">
    <source>
        <dbReference type="ARBA" id="ARBA00023163"/>
    </source>
</evidence>
<dbReference type="PROSITE" id="PS50943">
    <property type="entry name" value="HTH_CROC1"/>
    <property type="match status" value="1"/>
</dbReference>
<name>Q135D9_RHOPS</name>
<dbReference type="AlphaFoldDB" id="Q135D9"/>
<gene>
    <name evidence="5" type="ordered locus">RPD_3074</name>
</gene>
<dbReference type="Pfam" id="PF01381">
    <property type="entry name" value="HTH_3"/>
    <property type="match status" value="1"/>
</dbReference>
<dbReference type="SUPFAM" id="SSF47413">
    <property type="entry name" value="lambda repressor-like DNA-binding domains"/>
    <property type="match status" value="1"/>
</dbReference>
<dbReference type="InterPro" id="IPR001387">
    <property type="entry name" value="Cro/C1-type_HTH"/>
</dbReference>
<dbReference type="CDD" id="cd00093">
    <property type="entry name" value="HTH_XRE"/>
    <property type="match status" value="1"/>
</dbReference>
<dbReference type="PANTHER" id="PTHR36511">
    <property type="entry name" value="MERR FAMILY BACTERIAL REGULATORY PROTEIN"/>
    <property type="match status" value="1"/>
</dbReference>